<evidence type="ECO:0000259" key="4">
    <source>
        <dbReference type="PROSITE" id="PS50089"/>
    </source>
</evidence>
<feature type="region of interest" description="Disordered" evidence="3">
    <location>
        <begin position="435"/>
        <end position="462"/>
    </location>
</feature>
<feature type="compositionally biased region" description="Basic and acidic residues" evidence="3">
    <location>
        <begin position="451"/>
        <end position="460"/>
    </location>
</feature>
<protein>
    <recommendedName>
        <fullName evidence="8">CCR4-NOT transcription complex subunit 4</fullName>
    </recommendedName>
</protein>
<feature type="region of interest" description="Disordered" evidence="3">
    <location>
        <begin position="363"/>
        <end position="384"/>
    </location>
</feature>
<keyword evidence="1" id="KW-0863">Zinc-finger</keyword>
<evidence type="ECO:0000256" key="3">
    <source>
        <dbReference type="SAM" id="MobiDB-lite"/>
    </source>
</evidence>
<feature type="compositionally biased region" description="Low complexity" evidence="3">
    <location>
        <begin position="588"/>
        <end position="597"/>
    </location>
</feature>
<dbReference type="InterPro" id="IPR003954">
    <property type="entry name" value="RRM_euk-type"/>
</dbReference>
<dbReference type="PANTHER" id="PTHR12603">
    <property type="entry name" value="CCR4-NOT TRANSCRIPTION COMPLEX RELATED"/>
    <property type="match status" value="1"/>
</dbReference>
<dbReference type="PROSITE" id="PS50089">
    <property type="entry name" value="ZF_RING_2"/>
    <property type="match status" value="1"/>
</dbReference>
<accession>A0A8X7ZMR6</accession>
<keyword evidence="7" id="KW-1185">Reference proteome</keyword>
<dbReference type="GO" id="GO:0003723">
    <property type="term" value="F:RNA binding"/>
    <property type="evidence" value="ECO:0007669"/>
    <property type="project" value="UniProtKB-UniRule"/>
</dbReference>
<dbReference type="Pfam" id="PF14570">
    <property type="entry name" value="zf-RING_4"/>
    <property type="match status" value="1"/>
</dbReference>
<name>A0A8X7ZMR6_POPTO</name>
<feature type="region of interest" description="Disordered" evidence="3">
    <location>
        <begin position="567"/>
        <end position="598"/>
    </location>
</feature>
<evidence type="ECO:0000256" key="1">
    <source>
        <dbReference type="PROSITE-ProRule" id="PRU00175"/>
    </source>
</evidence>
<dbReference type="GO" id="GO:0004842">
    <property type="term" value="F:ubiquitin-protein transferase activity"/>
    <property type="evidence" value="ECO:0007669"/>
    <property type="project" value="InterPro"/>
</dbReference>
<evidence type="ECO:0000259" key="5">
    <source>
        <dbReference type="PROSITE" id="PS50102"/>
    </source>
</evidence>
<sequence>MKTNKCRSPGEKQATKDALSCGAKGSAVIMTTRLGIMAEKMTTNPVQHMETLSDEDSWLLFKQLAFAIVNKCSGVPLAIRAVGSLMRSKKIEREWLAIMSDKGDKTCPLCAEEMDLTDQQLKPCKCGYEVCVWCWNHIMEMADKDNSEGRCPACRTPYDKEKIVGMAANCERLVAEMNSERKLKSHKVKPKTSDGRMHLSNVRVIQRNLVYIIGLPLNLADESVSILVYLCASDHSFYVDLLQRKEYFGQYGKVLKVSISRTATGAIQHAANNSCCVYITYAKEDEAVRCIQSVHSFVLEGRSLRACFGTTKYCHAWLKNTPCSIPDCLYLHDFGSEEDSFTKDDLVSAFTRSRVQQIVGATNNLHRRSGNVLPPSSDESTNRNISSTAKLDANTSSNQNIVNWDSGSCADSGAGRSNTLHGASSWVTRVAGSLPPVTSLSSSGGSRHHKPETSHGDHGLAPEVVITKSSGDIKRTIPEGSCEVHPANLTSIDHFPCPPASQDSASDTDEQPAGTSPSKITKLSYFTGLDEDENFHADGDLQGLCSGLSSISIDDHLKDEYREPVTPDISISNHKLPKSQGAQPFVSEPPSNSSSSPTLRECAIVEDLLCFDDREVQGFGSIHHEPPISSLLSPKQYLEQSTYHSWQQGENVHPSIVPAKHDEVAFPFRSGNTVLSNGLHDRQANGLVEWDRSSNYSSVLSEVGPGKCLEEHGSNLASIDYKLDLDTDESSIISNILSIDSGVWEDSLTSPQSFVKLLADNDKQQSCRKIPCMRKVQESSQSRFSFARQDGFSNHLSNFEHSLENATNKSSSSNYIIENKDPWMDNYRGISSNISSMESNGFLSKHPFTSSFSANHFLQNSAPLSRNIGISGDVEFIDPAIMEVGKGFLSARLNNPGFDAKPALPPHFSPFDHDSELQMLMRQSISAQQNIRLSDRYRNRFSPPDDTYSISPVLLGQSPPNKPSSFTQLTAQQLRNVHISNGSLGGWNEVKNVSDPCMPEFLGNGGMGFSKFVPSYEDLKYQMSGSSNLYNRGFAIFFVLVHIGCWQTLVRCILCPSHDQELLSSNGASEKAVYCCGRIQCGLLQGITMPRVTGIALGFTLCGTSELNGYSI</sequence>
<dbReference type="Proteomes" id="UP000886885">
    <property type="component" value="Chromosome 6A"/>
</dbReference>
<dbReference type="SMART" id="SM00361">
    <property type="entry name" value="RRM_1"/>
    <property type="match status" value="1"/>
</dbReference>
<evidence type="ECO:0000256" key="2">
    <source>
        <dbReference type="PROSITE-ProRule" id="PRU00176"/>
    </source>
</evidence>
<dbReference type="InterPro" id="IPR039515">
    <property type="entry name" value="NOT4_mRING-HC-C4C4"/>
</dbReference>
<dbReference type="InterPro" id="IPR000504">
    <property type="entry name" value="RRM_dom"/>
</dbReference>
<dbReference type="InterPro" id="IPR001841">
    <property type="entry name" value="Znf_RING"/>
</dbReference>
<evidence type="ECO:0000313" key="6">
    <source>
        <dbReference type="EMBL" id="KAG6771926.1"/>
    </source>
</evidence>
<dbReference type="FunFam" id="3.30.40.10:FF:000155">
    <property type="entry name" value="RNA binding (RRM/RBD/RNP motifs) family protein"/>
    <property type="match status" value="1"/>
</dbReference>
<dbReference type="CDD" id="cd16618">
    <property type="entry name" value="mRING-HC-C4C4_CNOT4"/>
    <property type="match status" value="1"/>
</dbReference>
<feature type="region of interest" description="Disordered" evidence="3">
    <location>
        <begin position="493"/>
        <end position="520"/>
    </location>
</feature>
<keyword evidence="2" id="KW-0694">RNA-binding</keyword>
<dbReference type="GO" id="GO:0008270">
    <property type="term" value="F:zinc ion binding"/>
    <property type="evidence" value="ECO:0007669"/>
    <property type="project" value="UniProtKB-KW"/>
</dbReference>
<dbReference type="PROSITE" id="PS50102">
    <property type="entry name" value="RRM"/>
    <property type="match status" value="1"/>
</dbReference>
<feature type="compositionally biased region" description="Polar residues" evidence="3">
    <location>
        <begin position="436"/>
        <end position="445"/>
    </location>
</feature>
<dbReference type="PANTHER" id="PTHR12603:SF22">
    <property type="entry name" value="TRANSCRIPTION FACTOR C2H2 FAMILY-RELATED"/>
    <property type="match status" value="1"/>
</dbReference>
<evidence type="ECO:0008006" key="8">
    <source>
        <dbReference type="Google" id="ProtNLM"/>
    </source>
</evidence>
<organism evidence="6 7">
    <name type="scientific">Populus tomentosa</name>
    <name type="common">Chinese white poplar</name>
    <dbReference type="NCBI Taxonomy" id="118781"/>
    <lineage>
        <taxon>Eukaryota</taxon>
        <taxon>Viridiplantae</taxon>
        <taxon>Streptophyta</taxon>
        <taxon>Embryophyta</taxon>
        <taxon>Tracheophyta</taxon>
        <taxon>Spermatophyta</taxon>
        <taxon>Magnoliopsida</taxon>
        <taxon>eudicotyledons</taxon>
        <taxon>Gunneridae</taxon>
        <taxon>Pentapetalae</taxon>
        <taxon>rosids</taxon>
        <taxon>fabids</taxon>
        <taxon>Malpighiales</taxon>
        <taxon>Salicaceae</taxon>
        <taxon>Saliceae</taxon>
        <taxon>Populus</taxon>
    </lineage>
</organism>
<dbReference type="GO" id="GO:0043531">
    <property type="term" value="F:ADP binding"/>
    <property type="evidence" value="ECO:0007669"/>
    <property type="project" value="InterPro"/>
</dbReference>
<proteinExistence type="predicted"/>
<dbReference type="GO" id="GO:0016567">
    <property type="term" value="P:protein ubiquitination"/>
    <property type="evidence" value="ECO:0007669"/>
    <property type="project" value="TreeGrafter"/>
</dbReference>
<dbReference type="InterPro" id="IPR034261">
    <property type="entry name" value="CNOT4_RRM"/>
</dbReference>
<evidence type="ECO:0000313" key="7">
    <source>
        <dbReference type="Proteomes" id="UP000886885"/>
    </source>
</evidence>
<keyword evidence="1" id="KW-0862">Zinc</keyword>
<dbReference type="CDD" id="cd12438">
    <property type="entry name" value="RRM_CNOT4"/>
    <property type="match status" value="1"/>
</dbReference>
<dbReference type="OrthoDB" id="1923159at2759"/>
<dbReference type="GO" id="GO:0030014">
    <property type="term" value="C:CCR4-NOT complex"/>
    <property type="evidence" value="ECO:0007669"/>
    <property type="project" value="InterPro"/>
</dbReference>
<feature type="domain" description="RING-type" evidence="4">
    <location>
        <begin position="107"/>
        <end position="155"/>
    </location>
</feature>
<keyword evidence="1" id="KW-0479">Metal-binding</keyword>
<dbReference type="FunFam" id="3.30.70.330:FF:000161">
    <property type="entry name" value="RNA binding (RRM/RBD/RNP motifs) family protein"/>
    <property type="match status" value="1"/>
</dbReference>
<gene>
    <name evidence="6" type="ORF">POTOM_023321</name>
</gene>
<dbReference type="AlphaFoldDB" id="A0A8X7ZMR6"/>
<comment type="caution">
    <text evidence="6">The sequence shown here is derived from an EMBL/GenBank/DDBJ whole genome shotgun (WGS) entry which is preliminary data.</text>
</comment>
<reference evidence="6" key="1">
    <citation type="journal article" date="2020" name="bioRxiv">
        <title>Hybrid origin of Populus tomentosa Carr. identified through genome sequencing and phylogenomic analysis.</title>
        <authorList>
            <person name="An X."/>
            <person name="Gao K."/>
            <person name="Chen Z."/>
            <person name="Li J."/>
            <person name="Yang X."/>
            <person name="Yang X."/>
            <person name="Zhou J."/>
            <person name="Guo T."/>
            <person name="Zhao T."/>
            <person name="Huang S."/>
            <person name="Miao D."/>
            <person name="Khan W.U."/>
            <person name="Rao P."/>
            <person name="Ye M."/>
            <person name="Lei B."/>
            <person name="Liao W."/>
            <person name="Wang J."/>
            <person name="Ji L."/>
            <person name="Li Y."/>
            <person name="Guo B."/>
            <person name="Mustafa N.S."/>
            <person name="Li S."/>
            <person name="Yun Q."/>
            <person name="Keller S.R."/>
            <person name="Mao J."/>
            <person name="Zhang R."/>
            <person name="Strauss S.H."/>
        </authorList>
    </citation>
    <scope>NUCLEOTIDE SEQUENCE</scope>
    <source>
        <strain evidence="6">GM15</strain>
        <tissue evidence="6">Leaf</tissue>
    </source>
</reference>
<dbReference type="InterPro" id="IPR039780">
    <property type="entry name" value="Mot2"/>
</dbReference>
<feature type="domain" description="RRM" evidence="5">
    <location>
        <begin position="208"/>
        <end position="311"/>
    </location>
</feature>
<dbReference type="EMBL" id="JAAWWB010000011">
    <property type="protein sequence ID" value="KAG6771926.1"/>
    <property type="molecule type" value="Genomic_DNA"/>
</dbReference>